<dbReference type="Gene3D" id="2.60.120.10">
    <property type="entry name" value="Jelly Rolls"/>
    <property type="match status" value="1"/>
</dbReference>
<dbReference type="PANTHER" id="PTHR33271:SF22">
    <property type="entry name" value="OS04G0445200 PROTEIN"/>
    <property type="match status" value="1"/>
</dbReference>
<dbReference type="PANTHER" id="PTHR33271">
    <property type="entry name" value="OS04G0445200 PROTEIN"/>
    <property type="match status" value="1"/>
</dbReference>
<dbReference type="SUPFAM" id="SSF51182">
    <property type="entry name" value="RmlC-like cupins"/>
    <property type="match status" value="1"/>
</dbReference>
<protein>
    <recommendedName>
        <fullName evidence="1">(S)-ureidoglycine aminohydrolase cupin domain-containing protein</fullName>
    </recommendedName>
</protein>
<dbReference type="InterPro" id="IPR011051">
    <property type="entry name" value="RmlC_Cupin_sf"/>
</dbReference>
<evidence type="ECO:0000313" key="2">
    <source>
        <dbReference type="EMBL" id="OGF12023.1"/>
    </source>
</evidence>
<dbReference type="Pfam" id="PF05899">
    <property type="entry name" value="Cupin_3"/>
    <property type="match status" value="1"/>
</dbReference>
<name>A0A1F5RD94_9BACT</name>
<dbReference type="CDD" id="cd02227">
    <property type="entry name" value="cupin_TM1112-like"/>
    <property type="match status" value="1"/>
</dbReference>
<accession>A0A1F5RD94</accession>
<proteinExistence type="predicted"/>
<dbReference type="EMBL" id="MFFM01000034">
    <property type="protein sequence ID" value="OGF12023.1"/>
    <property type="molecule type" value="Genomic_DNA"/>
</dbReference>
<organism evidence="2 3">
    <name type="scientific">Candidatus Edwardsbacteria bacterium GWF2_54_11</name>
    <dbReference type="NCBI Taxonomy" id="1817851"/>
    <lineage>
        <taxon>Bacteria</taxon>
        <taxon>Candidatus Edwardsiibacteriota</taxon>
    </lineage>
</organism>
<dbReference type="Proteomes" id="UP000177230">
    <property type="component" value="Unassembled WGS sequence"/>
</dbReference>
<evidence type="ECO:0000313" key="3">
    <source>
        <dbReference type="Proteomes" id="UP000177230"/>
    </source>
</evidence>
<feature type="domain" description="(S)-ureidoglycine aminohydrolase cupin" evidence="1">
    <location>
        <begin position="16"/>
        <end position="87"/>
    </location>
</feature>
<dbReference type="InterPro" id="IPR008579">
    <property type="entry name" value="UGlyAH_Cupin_dom"/>
</dbReference>
<reference evidence="2 3" key="1">
    <citation type="journal article" date="2016" name="Nat. Commun.">
        <title>Thousands of microbial genomes shed light on interconnected biogeochemical processes in an aquifer system.</title>
        <authorList>
            <person name="Anantharaman K."/>
            <person name="Brown C.T."/>
            <person name="Hug L.A."/>
            <person name="Sharon I."/>
            <person name="Castelle C.J."/>
            <person name="Probst A.J."/>
            <person name="Thomas B.C."/>
            <person name="Singh A."/>
            <person name="Wilkins M.J."/>
            <person name="Karaoz U."/>
            <person name="Brodie E.L."/>
            <person name="Williams K.H."/>
            <person name="Hubbard S.S."/>
            <person name="Banfield J.F."/>
        </authorList>
    </citation>
    <scope>NUCLEOTIDE SEQUENCE [LARGE SCALE GENOMIC DNA]</scope>
</reference>
<dbReference type="AlphaFoldDB" id="A0A1F5RD94"/>
<evidence type="ECO:0000259" key="1">
    <source>
        <dbReference type="Pfam" id="PF05899"/>
    </source>
</evidence>
<gene>
    <name evidence="2" type="ORF">A2024_03275</name>
</gene>
<comment type="caution">
    <text evidence="2">The sequence shown here is derived from an EMBL/GenBank/DDBJ whole genome shotgun (WGS) entry which is preliminary data.</text>
</comment>
<dbReference type="InterPro" id="IPR014710">
    <property type="entry name" value="RmlC-like_jellyroll"/>
</dbReference>
<sequence>MSEIKISRPSKNELDKLGIGEWSSWECDPSEFDWQYPDRETAYVFKGRVVVFTDDGGKVEIGPGDLVIFPKGLKCHWRVLERIEKVYKMG</sequence>